<evidence type="ECO:0000313" key="2">
    <source>
        <dbReference type="Proteomes" id="UP001631969"/>
    </source>
</evidence>
<sequence>MLKKWFSQAAAAGMMITLAVTVAACGGDNAAQSPSPAQATVATVKTTAPTGSPAAGTVTAASDTMAPPEKAPGVNNYVQQAGNEAKPTTAATSKPKRTYDSYTVEKPLLMGVAIGDSQDSVVKLHGTPKSHYLMDDAEDPINVYEYDGFHIGLNPQKQVEFVEVASSEEDPGLNSLRLGQTTAEAAKALGKPDSSTDYVMTYKTKTTVLKLDIDTKSKTIQSIKLFGRSE</sequence>
<proteinExistence type="predicted"/>
<keyword evidence="2" id="KW-1185">Reference proteome</keyword>
<comment type="caution">
    <text evidence="1">The sequence shown here is derived from an EMBL/GenBank/DDBJ whole genome shotgun (WGS) entry which is preliminary data.</text>
</comment>
<organism evidence="1 2">
    <name type="scientific">Paenibacillus mesotrionivorans</name>
    <dbReference type="NCBI Taxonomy" id="3160968"/>
    <lineage>
        <taxon>Bacteria</taxon>
        <taxon>Bacillati</taxon>
        <taxon>Bacillota</taxon>
        <taxon>Bacilli</taxon>
        <taxon>Bacillales</taxon>
        <taxon>Paenibacillaceae</taxon>
        <taxon>Paenibacillus</taxon>
    </lineage>
</organism>
<name>A0ACC7P866_9BACL</name>
<gene>
    <name evidence="1" type="ORF">ACI1P1_29505</name>
</gene>
<evidence type="ECO:0000313" key="1">
    <source>
        <dbReference type="EMBL" id="MFM9332439.1"/>
    </source>
</evidence>
<reference evidence="1" key="1">
    <citation type="submission" date="2024-12" db="EMBL/GenBank/DDBJ databases">
        <authorList>
            <person name="Wu N."/>
        </authorList>
    </citation>
    <scope>NUCLEOTIDE SEQUENCE</scope>
    <source>
        <strain evidence="1">P15</strain>
    </source>
</reference>
<dbReference type="Proteomes" id="UP001631969">
    <property type="component" value="Unassembled WGS sequence"/>
</dbReference>
<dbReference type="EMBL" id="JBJURJ010000031">
    <property type="protein sequence ID" value="MFM9332439.1"/>
    <property type="molecule type" value="Genomic_DNA"/>
</dbReference>
<protein>
    <submittedName>
        <fullName evidence="1">Uncharacterized protein</fullName>
    </submittedName>
</protein>
<accession>A0ACC7P866</accession>